<evidence type="ECO:0000313" key="1">
    <source>
        <dbReference type="EMBL" id="KAF6216129.1"/>
    </source>
</evidence>
<evidence type="ECO:0000313" key="2">
    <source>
        <dbReference type="Proteomes" id="UP000466442"/>
    </source>
</evidence>
<gene>
    <name evidence="1" type="ORF">GE061_000467</name>
</gene>
<protein>
    <submittedName>
        <fullName evidence="1">Uncharacterized protein</fullName>
    </submittedName>
</protein>
<proteinExistence type="predicted"/>
<accession>A0A6A4KBD9</accession>
<dbReference type="EMBL" id="WIXP02000001">
    <property type="protein sequence ID" value="KAF6216129.1"/>
    <property type="molecule type" value="Genomic_DNA"/>
</dbReference>
<reference evidence="1" key="1">
    <citation type="journal article" date="2021" name="Mol. Ecol. Resour.">
        <title>Apolygus lucorum genome provides insights into omnivorousness and mesophyll feeding.</title>
        <authorList>
            <person name="Liu Y."/>
            <person name="Liu H."/>
            <person name="Wang H."/>
            <person name="Huang T."/>
            <person name="Liu B."/>
            <person name="Yang B."/>
            <person name="Yin L."/>
            <person name="Li B."/>
            <person name="Zhang Y."/>
            <person name="Zhang S."/>
            <person name="Jiang F."/>
            <person name="Zhang X."/>
            <person name="Ren Y."/>
            <person name="Wang B."/>
            <person name="Wang S."/>
            <person name="Lu Y."/>
            <person name="Wu K."/>
            <person name="Fan W."/>
            <person name="Wang G."/>
        </authorList>
    </citation>
    <scope>NUCLEOTIDE SEQUENCE</scope>
    <source>
        <strain evidence="1">12Hb</strain>
    </source>
</reference>
<sequence length="300" mass="32144">MPTPKAGKCPLSYIIVSEGINAKIFLKPNTLLLALDGTVRPGTRESAHQSQPTPKAGKCPLSDIIVLEGIIAKIFLKTNTLLLALDGTIRPGTRESAHQSQPTPKAGKCPLSDIIVSEGIIAKIFLKPTPSSWPWMGRYVLGHARVPTRVNLPQKPASALFLTSSCQRASSPRFSLNQHPSCLSPFGVRPKDPTWQTYSSSVRWGLLPWVSQCPSPALASGCLLHSAHTLLLSISLLFRGLRGAGPVQVEILEPSRALPLSPGSPWVGRQWRGGDHLDGWPPGSGSLRSGTWFSAGRGGP</sequence>
<comment type="caution">
    <text evidence="1">The sequence shown here is derived from an EMBL/GenBank/DDBJ whole genome shotgun (WGS) entry which is preliminary data.</text>
</comment>
<name>A0A6A4KBD9_APOLU</name>
<dbReference type="AlphaFoldDB" id="A0A6A4KBD9"/>
<dbReference type="Proteomes" id="UP000466442">
    <property type="component" value="Linkage Group LG1"/>
</dbReference>
<keyword evidence="2" id="KW-1185">Reference proteome</keyword>
<organism evidence="1 2">
    <name type="scientific">Apolygus lucorum</name>
    <name type="common">Small green plant bug</name>
    <name type="synonym">Lygocoris lucorum</name>
    <dbReference type="NCBI Taxonomy" id="248454"/>
    <lineage>
        <taxon>Eukaryota</taxon>
        <taxon>Metazoa</taxon>
        <taxon>Ecdysozoa</taxon>
        <taxon>Arthropoda</taxon>
        <taxon>Hexapoda</taxon>
        <taxon>Insecta</taxon>
        <taxon>Pterygota</taxon>
        <taxon>Neoptera</taxon>
        <taxon>Paraneoptera</taxon>
        <taxon>Hemiptera</taxon>
        <taxon>Heteroptera</taxon>
        <taxon>Panheteroptera</taxon>
        <taxon>Cimicomorpha</taxon>
        <taxon>Miridae</taxon>
        <taxon>Mirini</taxon>
        <taxon>Apolygus</taxon>
    </lineage>
</organism>